<comment type="caution">
    <text evidence="6">The sequence shown here is derived from an EMBL/GenBank/DDBJ whole genome shotgun (WGS) entry which is preliminary data.</text>
</comment>
<dbReference type="InterPro" id="IPR030678">
    <property type="entry name" value="Peptide/Ni-bd"/>
</dbReference>
<accession>A0ABY1MIK2</accession>
<sequence>MHLLTRNTRPRDGRVGASAFVALVAAMLLLTACGTSAQQETGSQVVNREGTLRVAGNVVPNNLDPHQSGNYTVDFPFLSPVYDRLTQVVSGPEVVPMLAEEWTFAEDGRAVDFRLRDDAVFHSGNPVDADAVVGSLERARDPQQSKVSGRFDMVASVQAVDERTVRITTNRPSLDLLSVLATTEAAIVDVVAMANGLDISREGAGSGPYEFDQVRPGDRITYVRHEGYWDPEAQKPARLELIGLPDDNSRLNAFRSGQVDAIKVDPDQYDDLQSVVAQPGFTLHEYPIVQSYVLYLDIGTPGLEDTRVRQALNYAIDRESINSALLNGRCPPLAQPLPAGLDGHNTGVAELYPYDPDRARQLLKEAGAPDNLPIRIIYVAGASPQQEMATAVQAQLREVGVDAQLIPIPAVDAQSTFRTGGYGLLNIFLSAPTPGQTLLTNYLANFRFPTPPSQEFADAVLQSLDPSLSEGERTELYETASGIAAEEAYSVFLCGSPTMIAYTSDTVGMDSLGHADFTSVFDVRYAGVTS</sequence>
<dbReference type="SUPFAM" id="SSF53850">
    <property type="entry name" value="Periplasmic binding protein-like II"/>
    <property type="match status" value="1"/>
</dbReference>
<comment type="similarity">
    <text evidence="1">Belongs to the bacterial solute-binding protein 5 family.</text>
</comment>
<evidence type="ECO:0000256" key="4">
    <source>
        <dbReference type="SAM" id="SignalP"/>
    </source>
</evidence>
<evidence type="ECO:0000256" key="2">
    <source>
        <dbReference type="ARBA" id="ARBA00022448"/>
    </source>
</evidence>
<keyword evidence="7" id="KW-1185">Reference proteome</keyword>
<keyword evidence="2" id="KW-0813">Transport</keyword>
<gene>
    <name evidence="6" type="ORF">SAMN02745947_05095</name>
</gene>
<dbReference type="PANTHER" id="PTHR30290:SF9">
    <property type="entry name" value="OLIGOPEPTIDE-BINDING PROTEIN APPA"/>
    <property type="match status" value="1"/>
</dbReference>
<dbReference type="Pfam" id="PF00496">
    <property type="entry name" value="SBP_bac_5"/>
    <property type="match status" value="1"/>
</dbReference>
<dbReference type="Gene3D" id="3.10.105.10">
    <property type="entry name" value="Dipeptide-binding Protein, Domain 3"/>
    <property type="match status" value="1"/>
</dbReference>
<name>A0ABY1MIK2_RHORH</name>
<evidence type="ECO:0000313" key="7">
    <source>
        <dbReference type="Proteomes" id="UP000193566"/>
    </source>
</evidence>
<evidence type="ECO:0000256" key="3">
    <source>
        <dbReference type="ARBA" id="ARBA00022729"/>
    </source>
</evidence>
<feature type="signal peptide" evidence="4">
    <location>
        <begin position="1"/>
        <end position="37"/>
    </location>
</feature>
<keyword evidence="3 4" id="KW-0732">Signal</keyword>
<dbReference type="Gene3D" id="3.40.190.10">
    <property type="entry name" value="Periplasmic binding protein-like II"/>
    <property type="match status" value="1"/>
</dbReference>
<evidence type="ECO:0000256" key="1">
    <source>
        <dbReference type="ARBA" id="ARBA00005695"/>
    </source>
</evidence>
<protein>
    <submittedName>
        <fullName evidence="6">Peptide/nickel transport system substrate-binding protein</fullName>
    </submittedName>
</protein>
<organism evidence="6 7">
    <name type="scientific">Rhodococcus rhodochrous J3</name>
    <dbReference type="NCBI Taxonomy" id="903528"/>
    <lineage>
        <taxon>Bacteria</taxon>
        <taxon>Bacillati</taxon>
        <taxon>Actinomycetota</taxon>
        <taxon>Actinomycetes</taxon>
        <taxon>Mycobacteriales</taxon>
        <taxon>Nocardiaceae</taxon>
        <taxon>Rhodococcus</taxon>
    </lineage>
</organism>
<dbReference type="InterPro" id="IPR000914">
    <property type="entry name" value="SBP_5_dom"/>
</dbReference>
<dbReference type="PROSITE" id="PS51257">
    <property type="entry name" value="PROKAR_LIPOPROTEIN"/>
    <property type="match status" value="1"/>
</dbReference>
<feature type="domain" description="Solute-binding protein family 5" evidence="5">
    <location>
        <begin position="93"/>
        <end position="422"/>
    </location>
</feature>
<dbReference type="PANTHER" id="PTHR30290">
    <property type="entry name" value="PERIPLASMIC BINDING COMPONENT OF ABC TRANSPORTER"/>
    <property type="match status" value="1"/>
</dbReference>
<evidence type="ECO:0000259" key="5">
    <source>
        <dbReference type="Pfam" id="PF00496"/>
    </source>
</evidence>
<dbReference type="InterPro" id="IPR039424">
    <property type="entry name" value="SBP_5"/>
</dbReference>
<evidence type="ECO:0000313" key="6">
    <source>
        <dbReference type="EMBL" id="SMG57603.1"/>
    </source>
</evidence>
<proteinExistence type="inferred from homology"/>
<dbReference type="EMBL" id="FXAV01000025">
    <property type="protein sequence ID" value="SMG57603.1"/>
    <property type="molecule type" value="Genomic_DNA"/>
</dbReference>
<feature type="chain" id="PRO_5045974237" evidence="4">
    <location>
        <begin position="38"/>
        <end position="530"/>
    </location>
</feature>
<dbReference type="PIRSF" id="PIRSF002741">
    <property type="entry name" value="MppA"/>
    <property type="match status" value="1"/>
</dbReference>
<reference evidence="6 7" key="1">
    <citation type="submission" date="2017-04" db="EMBL/GenBank/DDBJ databases">
        <authorList>
            <person name="Varghese N."/>
            <person name="Submissions S."/>
        </authorList>
    </citation>
    <scope>NUCLEOTIDE SEQUENCE [LARGE SCALE GENOMIC DNA]</scope>
    <source>
        <strain evidence="6 7">J3</strain>
    </source>
</reference>
<dbReference type="Proteomes" id="UP000193566">
    <property type="component" value="Unassembled WGS sequence"/>
</dbReference>